<keyword evidence="3" id="KW-1185">Reference proteome</keyword>
<name>A0A4R7BE92_9NEIS</name>
<evidence type="ECO:0000313" key="3">
    <source>
        <dbReference type="Proteomes" id="UP000295611"/>
    </source>
</evidence>
<dbReference type="InterPro" id="IPR014748">
    <property type="entry name" value="Enoyl-CoA_hydra_C"/>
</dbReference>
<evidence type="ECO:0000313" key="2">
    <source>
        <dbReference type="EMBL" id="TDR82086.1"/>
    </source>
</evidence>
<reference evidence="2 3" key="1">
    <citation type="submission" date="2019-03" db="EMBL/GenBank/DDBJ databases">
        <title>Genomic Encyclopedia of Type Strains, Phase III (KMG-III): the genomes of soil and plant-associated and newly described type strains.</title>
        <authorList>
            <person name="Whitman W."/>
        </authorList>
    </citation>
    <scope>NUCLEOTIDE SEQUENCE [LARGE SCALE GENOMIC DNA]</scope>
    <source>
        <strain evidence="2 3">CECT 8976</strain>
    </source>
</reference>
<proteinExistence type="inferred from homology"/>
<comment type="caution">
    <text evidence="2">The sequence shown here is derived from an EMBL/GenBank/DDBJ whole genome shotgun (WGS) entry which is preliminary data.</text>
</comment>
<dbReference type="GO" id="GO:0008300">
    <property type="term" value="P:isoprenoid catabolic process"/>
    <property type="evidence" value="ECO:0007669"/>
    <property type="project" value="TreeGrafter"/>
</dbReference>
<comment type="similarity">
    <text evidence="1">Belongs to the enoyl-CoA hydratase/isomerase family.</text>
</comment>
<protein>
    <submittedName>
        <fullName evidence="2">Methylglutaconyl-CoA hydratase</fullName>
    </submittedName>
</protein>
<dbReference type="PANTHER" id="PTHR42964">
    <property type="entry name" value="ENOYL-COA HYDRATASE"/>
    <property type="match status" value="1"/>
</dbReference>
<dbReference type="OrthoDB" id="9807606at2"/>
<dbReference type="Proteomes" id="UP000295611">
    <property type="component" value="Unassembled WGS sequence"/>
</dbReference>
<dbReference type="SUPFAM" id="SSF52096">
    <property type="entry name" value="ClpP/crotonase"/>
    <property type="match status" value="1"/>
</dbReference>
<dbReference type="CDD" id="cd06558">
    <property type="entry name" value="crotonase-like"/>
    <property type="match status" value="1"/>
</dbReference>
<dbReference type="PANTHER" id="PTHR42964:SF1">
    <property type="entry name" value="POLYKETIDE BIOSYNTHESIS ENOYL-COA HYDRATASE PKSH-RELATED"/>
    <property type="match status" value="1"/>
</dbReference>
<dbReference type="Pfam" id="PF00378">
    <property type="entry name" value="ECH_1"/>
    <property type="match status" value="1"/>
</dbReference>
<dbReference type="Gene3D" id="1.10.12.10">
    <property type="entry name" value="Lyase 2-enoyl-coa Hydratase, Chain A, domain 2"/>
    <property type="match status" value="1"/>
</dbReference>
<dbReference type="EMBL" id="SNZP01000002">
    <property type="protein sequence ID" value="TDR82086.1"/>
    <property type="molecule type" value="Genomic_DNA"/>
</dbReference>
<gene>
    <name evidence="2" type="ORF">DFP86_102200</name>
</gene>
<evidence type="ECO:0000256" key="1">
    <source>
        <dbReference type="ARBA" id="ARBA00005254"/>
    </source>
</evidence>
<dbReference type="Gene3D" id="3.90.226.10">
    <property type="entry name" value="2-enoyl-CoA Hydratase, Chain A, domain 1"/>
    <property type="match status" value="1"/>
</dbReference>
<dbReference type="RefSeq" id="WP_133678519.1">
    <property type="nucleotide sequence ID" value="NZ_SNZP01000002.1"/>
</dbReference>
<dbReference type="GO" id="GO:0003824">
    <property type="term" value="F:catalytic activity"/>
    <property type="evidence" value="ECO:0007669"/>
    <property type="project" value="UniProtKB-ARBA"/>
</dbReference>
<dbReference type="AlphaFoldDB" id="A0A4R7BE92"/>
<dbReference type="InterPro" id="IPR051683">
    <property type="entry name" value="Enoyl-CoA_Hydratase/Isomerase"/>
</dbReference>
<organism evidence="2 3">
    <name type="scientific">Paludibacterium purpuratum</name>
    <dbReference type="NCBI Taxonomy" id="1144873"/>
    <lineage>
        <taxon>Bacteria</taxon>
        <taxon>Pseudomonadati</taxon>
        <taxon>Pseudomonadota</taxon>
        <taxon>Betaproteobacteria</taxon>
        <taxon>Neisseriales</taxon>
        <taxon>Chromobacteriaceae</taxon>
        <taxon>Paludibacterium</taxon>
    </lineage>
</organism>
<sequence>MSDTLTLEVNGDQAWIWLARPEVHNAFNPQLIHELTETLTALQARVDVRVIVLASRGKSFCAGADLNWMQAAGELDDVANLADAQRLAQLFRTLYRSAKPVIARIQGAALGGGMGLVAACDIAVCTPAARFALSEVRLGLIPAVIGPYVAEAIGLRQTRRYTLTAETIDAAHALKLGLVHEMVDDSELDACVAQLAGHIARGGPHALDQAKALLRALAGGPGDDAVLDDCARRIAQLRQGPEAHEGLSAFLDKRAPHWQGGQACSEKS</sequence>
<dbReference type="InterPro" id="IPR029045">
    <property type="entry name" value="ClpP/crotonase-like_dom_sf"/>
</dbReference>
<accession>A0A4R7BE92</accession>
<dbReference type="InterPro" id="IPR001753">
    <property type="entry name" value="Enoyl-CoA_hydra/iso"/>
</dbReference>